<accession>A0A1U8B7X9</accession>
<gene>
    <name evidence="3" type="primary">LOC104611686</name>
</gene>
<dbReference type="OMA" id="IPVRCNP"/>
<dbReference type="KEGG" id="nnu:104611686"/>
<evidence type="ECO:0000256" key="1">
    <source>
        <dbReference type="SAM" id="MobiDB-lite"/>
    </source>
</evidence>
<dbReference type="GeneID" id="104611686"/>
<dbReference type="eggNOG" id="ENOG502S9Q3">
    <property type="taxonomic scope" value="Eukaryota"/>
</dbReference>
<proteinExistence type="predicted"/>
<evidence type="ECO:0000313" key="3">
    <source>
        <dbReference type="RefSeq" id="XP_010277164.1"/>
    </source>
</evidence>
<dbReference type="AlphaFoldDB" id="A0A1U8B7X9"/>
<keyword evidence="2" id="KW-1185">Reference proteome</keyword>
<feature type="region of interest" description="Disordered" evidence="1">
    <location>
        <begin position="141"/>
        <end position="161"/>
    </location>
</feature>
<protein>
    <submittedName>
        <fullName evidence="3">Uncharacterized protein LOC104611686</fullName>
    </submittedName>
</protein>
<dbReference type="OrthoDB" id="1615585at2759"/>
<feature type="region of interest" description="Disordered" evidence="1">
    <location>
        <begin position="1"/>
        <end position="20"/>
    </location>
</feature>
<sequence length="189" mass="21397">MGGQWVVKKPSRSDEVSDADEQLRIAEEIRAHFDSITPKRPKKPNRSETDITTITTTESDQISTFEGDNIPELHKFLYLQSQSLPISVKEGDSIVQEEFVETQYYKEFNSIDKQHHTIGSGFIKMMGEGGDGYGLGIQRSHDGGTRKPMTRFRSNPATNDWVPSFEEEHQREVTFISSKPSRSESLVDG</sequence>
<dbReference type="PANTHER" id="PTHR34686">
    <property type="entry name" value="MATERNAL EFFECT EMBRYO ARREST PROTEIN"/>
    <property type="match status" value="1"/>
</dbReference>
<dbReference type="FunCoup" id="A0A1U8B7X9">
    <property type="interactions" value="1702"/>
</dbReference>
<reference evidence="3" key="1">
    <citation type="submission" date="2025-08" db="UniProtKB">
        <authorList>
            <consortium name="RefSeq"/>
        </authorList>
    </citation>
    <scope>IDENTIFICATION</scope>
</reference>
<name>A0A1U8B7X9_NELNU</name>
<feature type="compositionally biased region" description="Basic and acidic residues" evidence="1">
    <location>
        <begin position="11"/>
        <end position="20"/>
    </location>
</feature>
<feature type="region of interest" description="Disordered" evidence="1">
    <location>
        <begin position="30"/>
        <end position="53"/>
    </location>
</feature>
<dbReference type="Proteomes" id="UP000189703">
    <property type="component" value="Unplaced"/>
</dbReference>
<dbReference type="PANTHER" id="PTHR34686:SF1">
    <property type="entry name" value="MATERNAL EFFECT EMBRYO ARREST 59"/>
    <property type="match status" value="1"/>
</dbReference>
<evidence type="ECO:0000313" key="2">
    <source>
        <dbReference type="Proteomes" id="UP000189703"/>
    </source>
</evidence>
<dbReference type="RefSeq" id="XP_010277164.1">
    <property type="nucleotide sequence ID" value="XM_010278862.2"/>
</dbReference>
<organism evidence="2 3">
    <name type="scientific">Nelumbo nucifera</name>
    <name type="common">Sacred lotus</name>
    <dbReference type="NCBI Taxonomy" id="4432"/>
    <lineage>
        <taxon>Eukaryota</taxon>
        <taxon>Viridiplantae</taxon>
        <taxon>Streptophyta</taxon>
        <taxon>Embryophyta</taxon>
        <taxon>Tracheophyta</taxon>
        <taxon>Spermatophyta</taxon>
        <taxon>Magnoliopsida</taxon>
        <taxon>Proteales</taxon>
        <taxon>Nelumbonaceae</taxon>
        <taxon>Nelumbo</taxon>
    </lineage>
</organism>